<feature type="transmembrane region" description="Helical" evidence="5">
    <location>
        <begin position="5"/>
        <end position="23"/>
    </location>
</feature>
<dbReference type="GO" id="GO:0016020">
    <property type="term" value="C:membrane"/>
    <property type="evidence" value="ECO:0007669"/>
    <property type="project" value="InterPro"/>
</dbReference>
<dbReference type="Gene3D" id="1.10.287.470">
    <property type="entry name" value="Helix hairpin bin"/>
    <property type="match status" value="1"/>
</dbReference>
<evidence type="ECO:0000313" key="10">
    <source>
        <dbReference type="Proteomes" id="UP000050514"/>
    </source>
</evidence>
<dbReference type="AlphaFoldDB" id="A0A0P6X5D9"/>
<evidence type="ECO:0000313" key="9">
    <source>
        <dbReference type="EMBL" id="KPL75213.1"/>
    </source>
</evidence>
<evidence type="ECO:0000256" key="4">
    <source>
        <dbReference type="SAM" id="Coils"/>
    </source>
</evidence>
<evidence type="ECO:0000256" key="2">
    <source>
        <dbReference type="ARBA" id="ARBA00009477"/>
    </source>
</evidence>
<dbReference type="InterPro" id="IPR050465">
    <property type="entry name" value="UPF0194_transport"/>
</dbReference>
<evidence type="ECO:0000256" key="1">
    <source>
        <dbReference type="ARBA" id="ARBA00004196"/>
    </source>
</evidence>
<evidence type="ECO:0000259" key="8">
    <source>
        <dbReference type="Pfam" id="PF25990"/>
    </source>
</evidence>
<keyword evidence="5" id="KW-0472">Membrane</keyword>
<comment type="caution">
    <text evidence="9">The sequence shown here is derived from an EMBL/GenBank/DDBJ whole genome shotgun (WGS) entry which is preliminary data.</text>
</comment>
<dbReference type="InterPro" id="IPR006143">
    <property type="entry name" value="RND_pump_MFP"/>
</dbReference>
<gene>
    <name evidence="9" type="ORF">AC812_09640</name>
</gene>
<dbReference type="Gene3D" id="2.40.420.20">
    <property type="match status" value="1"/>
</dbReference>
<keyword evidence="5" id="KW-1133">Transmembrane helix</keyword>
<feature type="domain" description="YknX-like C-terminal permuted SH3-like" evidence="7">
    <location>
        <begin position="397"/>
        <end position="458"/>
    </location>
</feature>
<dbReference type="STRING" id="360411.AC812_09640"/>
<sequence>MKRKTVIWIIIGVVAAIAAYFVYQSYQQAQAAQNSAFQTELVRRGELTALVGATGTVRANQTAVLVWQTSGQVGQVLVEVGQQVAQDEVLAELKKSSLPQSLILAEADLVNARKALENLLESDVARAQAQLNLAQAQEAYKKAKDQRASKDYQRASPLTLDEARTNLELAKIEAKEAERVYDMFDHLEVDNPQRMNAYSRYLAAQRNLQRAQANLNYLESLPDALEVEKADANLAVAEANLKEAEREWERLKDGPDPDDIKAAEARIAAIEATLDQVRLRAPFAGTMTEVNIKPGDQVNPGTLAFRIDDLSRLLVDVQVPEIDINRIQVGQPARLTFDAILGKEYSGRVVQVGRVGTAVAGVVNFTVTIELADADQAVRPGMTAAVNIVVDQIENALIVPNRAVRLRDGKRVVYLLKDGAATPVAITIGAISDAYSEVLEGEIKEGDAVILNPPAQIEANGPPPFVRR</sequence>
<dbReference type="GO" id="GO:0022857">
    <property type="term" value="F:transmembrane transporter activity"/>
    <property type="evidence" value="ECO:0007669"/>
    <property type="project" value="InterPro"/>
</dbReference>
<dbReference type="SUPFAM" id="SSF111369">
    <property type="entry name" value="HlyD-like secretion proteins"/>
    <property type="match status" value="1"/>
</dbReference>
<feature type="domain" description="CzcB-like barrel-sandwich hybrid" evidence="6">
    <location>
        <begin position="62"/>
        <end position="309"/>
    </location>
</feature>
<dbReference type="Pfam" id="PF25989">
    <property type="entry name" value="YknX_C"/>
    <property type="match status" value="1"/>
</dbReference>
<evidence type="ECO:0000259" key="7">
    <source>
        <dbReference type="Pfam" id="PF25989"/>
    </source>
</evidence>
<dbReference type="NCBIfam" id="TIGR01730">
    <property type="entry name" value="RND_mfp"/>
    <property type="match status" value="1"/>
</dbReference>
<organism evidence="9 10">
    <name type="scientific">Bellilinea caldifistulae</name>
    <dbReference type="NCBI Taxonomy" id="360411"/>
    <lineage>
        <taxon>Bacteria</taxon>
        <taxon>Bacillati</taxon>
        <taxon>Chloroflexota</taxon>
        <taxon>Anaerolineae</taxon>
        <taxon>Anaerolineales</taxon>
        <taxon>Anaerolineaceae</taxon>
        <taxon>Bellilinea</taxon>
    </lineage>
</organism>
<feature type="coiled-coil region" evidence="4">
    <location>
        <begin position="102"/>
        <end position="280"/>
    </location>
</feature>
<dbReference type="GO" id="GO:0030313">
    <property type="term" value="C:cell envelope"/>
    <property type="evidence" value="ECO:0007669"/>
    <property type="project" value="UniProtKB-SubCell"/>
</dbReference>
<name>A0A0P6X5D9_9CHLR</name>
<dbReference type="PANTHER" id="PTHR32347:SF23">
    <property type="entry name" value="BLL5650 PROTEIN"/>
    <property type="match status" value="1"/>
</dbReference>
<dbReference type="EMBL" id="LGHJ01000015">
    <property type="protein sequence ID" value="KPL75213.1"/>
    <property type="molecule type" value="Genomic_DNA"/>
</dbReference>
<reference evidence="9 10" key="1">
    <citation type="submission" date="2015-07" db="EMBL/GenBank/DDBJ databases">
        <title>Draft genome of Bellilinea caldifistulae DSM 17877.</title>
        <authorList>
            <person name="Hemp J."/>
            <person name="Ward L.M."/>
            <person name="Pace L.A."/>
            <person name="Fischer W.W."/>
        </authorList>
    </citation>
    <scope>NUCLEOTIDE SEQUENCE [LARGE SCALE GENOMIC DNA]</scope>
    <source>
        <strain evidence="9 10">GOMI-1</strain>
    </source>
</reference>
<keyword evidence="10" id="KW-1185">Reference proteome</keyword>
<dbReference type="Proteomes" id="UP000050514">
    <property type="component" value="Unassembled WGS sequence"/>
</dbReference>
<keyword evidence="3 4" id="KW-0175">Coiled coil</keyword>
<dbReference type="InterPro" id="IPR058637">
    <property type="entry name" value="YknX-like_C"/>
</dbReference>
<dbReference type="Pfam" id="PF25973">
    <property type="entry name" value="BSH_CzcB"/>
    <property type="match status" value="1"/>
</dbReference>
<evidence type="ECO:0000256" key="3">
    <source>
        <dbReference type="ARBA" id="ARBA00023054"/>
    </source>
</evidence>
<comment type="subcellular location">
    <subcellularLocation>
        <location evidence="1">Cell envelope</location>
    </subcellularLocation>
</comment>
<keyword evidence="5" id="KW-0812">Transmembrane</keyword>
<dbReference type="InterPro" id="IPR058636">
    <property type="entry name" value="Beta-barrel_YknX"/>
</dbReference>
<proteinExistence type="inferred from homology"/>
<dbReference type="Gene3D" id="2.40.50.100">
    <property type="match status" value="2"/>
</dbReference>
<feature type="domain" description="YknX-like beta-barrel" evidence="8">
    <location>
        <begin position="315"/>
        <end position="388"/>
    </location>
</feature>
<dbReference type="PANTHER" id="PTHR32347">
    <property type="entry name" value="EFFLUX SYSTEM COMPONENT YKNX-RELATED"/>
    <property type="match status" value="1"/>
</dbReference>
<dbReference type="RefSeq" id="WP_061913208.1">
    <property type="nucleotide sequence ID" value="NZ_DF967971.1"/>
</dbReference>
<dbReference type="Pfam" id="PF25990">
    <property type="entry name" value="Beta-barrel_YknX"/>
    <property type="match status" value="1"/>
</dbReference>
<protein>
    <submittedName>
        <fullName evidence="9">Uncharacterized protein</fullName>
    </submittedName>
</protein>
<evidence type="ECO:0000259" key="6">
    <source>
        <dbReference type="Pfam" id="PF25973"/>
    </source>
</evidence>
<dbReference type="Gene3D" id="2.40.30.170">
    <property type="match status" value="1"/>
</dbReference>
<evidence type="ECO:0000256" key="5">
    <source>
        <dbReference type="SAM" id="Phobius"/>
    </source>
</evidence>
<comment type="similarity">
    <text evidence="2">Belongs to the membrane fusion protein (MFP) (TC 8.A.1) family.</text>
</comment>
<accession>A0A0P6X5D9</accession>
<dbReference type="InterPro" id="IPR058647">
    <property type="entry name" value="BSH_CzcB-like"/>
</dbReference>
<dbReference type="OrthoDB" id="159290at2"/>